<protein>
    <recommendedName>
        <fullName evidence="3">Sulfurtransferase TusA family protein</fullName>
    </recommendedName>
</protein>
<evidence type="ECO:0000313" key="2">
    <source>
        <dbReference type="Proteomes" id="UP000605805"/>
    </source>
</evidence>
<reference evidence="1" key="1">
    <citation type="journal article" date="2020" name="ISME J.">
        <title>Gammaproteobacteria mediating utilization of methyl-, sulfur- and petroleum organic compounds in deep ocean hydrothermal plumes.</title>
        <authorList>
            <person name="Zhou Z."/>
            <person name="Liu Y."/>
            <person name="Pan J."/>
            <person name="Cron B.R."/>
            <person name="Toner B.M."/>
            <person name="Anantharaman K."/>
            <person name="Breier J.A."/>
            <person name="Dick G.J."/>
            <person name="Li M."/>
        </authorList>
    </citation>
    <scope>NUCLEOTIDE SEQUENCE</scope>
    <source>
        <strain evidence="1">SZUA-1435</strain>
    </source>
</reference>
<dbReference type="AlphaFoldDB" id="A0A832YYW8"/>
<evidence type="ECO:0008006" key="3">
    <source>
        <dbReference type="Google" id="ProtNLM"/>
    </source>
</evidence>
<organism evidence="1 2">
    <name type="scientific">Ignisphaera aggregans</name>
    <dbReference type="NCBI Taxonomy" id="334771"/>
    <lineage>
        <taxon>Archaea</taxon>
        <taxon>Thermoproteota</taxon>
        <taxon>Thermoprotei</taxon>
        <taxon>Desulfurococcales</taxon>
        <taxon>Desulfurococcaceae</taxon>
        <taxon>Ignisphaera</taxon>
    </lineage>
</organism>
<proteinExistence type="predicted"/>
<accession>A0A832YYW8</accession>
<evidence type="ECO:0000313" key="1">
    <source>
        <dbReference type="EMBL" id="HIP56672.1"/>
    </source>
</evidence>
<name>A0A832YYW8_9CREN</name>
<comment type="caution">
    <text evidence="1">The sequence shown here is derived from an EMBL/GenBank/DDBJ whole genome shotgun (WGS) entry which is preliminary data.</text>
</comment>
<sequence>MEVKYFDLSVRSETCRDHPLISILDILREGRFERVRVTVNEQYVPLDGLTKIASVLGYRVERVERLGNEIVMLEFVKTVT</sequence>
<dbReference type="Proteomes" id="UP000605805">
    <property type="component" value="Unassembled WGS sequence"/>
</dbReference>
<gene>
    <name evidence="1" type="ORF">EYH02_01165</name>
</gene>
<dbReference type="EMBL" id="DQTV01000028">
    <property type="protein sequence ID" value="HIP56672.1"/>
    <property type="molecule type" value="Genomic_DNA"/>
</dbReference>